<feature type="compositionally biased region" description="Low complexity" evidence="1">
    <location>
        <begin position="138"/>
        <end position="151"/>
    </location>
</feature>
<feature type="compositionally biased region" description="Basic residues" evidence="1">
    <location>
        <begin position="237"/>
        <end position="248"/>
    </location>
</feature>
<feature type="region of interest" description="Disordered" evidence="1">
    <location>
        <begin position="178"/>
        <end position="302"/>
    </location>
</feature>
<feature type="region of interest" description="Disordered" evidence="1">
    <location>
        <begin position="2771"/>
        <end position="2815"/>
    </location>
</feature>
<feature type="region of interest" description="Disordered" evidence="1">
    <location>
        <begin position="2068"/>
        <end position="2092"/>
    </location>
</feature>
<protein>
    <submittedName>
        <fullName evidence="2">Uncharacterized protein</fullName>
    </submittedName>
</protein>
<reference evidence="3" key="1">
    <citation type="submission" date="2015-09" db="EMBL/GenBank/DDBJ databases">
        <authorList>
            <consortium name="Pathogen Informatics"/>
        </authorList>
    </citation>
    <scope>NUCLEOTIDE SEQUENCE [LARGE SCALE GENOMIC DNA]</scope>
    <source>
        <strain evidence="3">Lake Konstanz</strain>
    </source>
</reference>
<evidence type="ECO:0000313" key="3">
    <source>
        <dbReference type="Proteomes" id="UP000051952"/>
    </source>
</evidence>
<evidence type="ECO:0000256" key="1">
    <source>
        <dbReference type="SAM" id="MobiDB-lite"/>
    </source>
</evidence>
<feature type="compositionally biased region" description="Polar residues" evidence="1">
    <location>
        <begin position="2795"/>
        <end position="2815"/>
    </location>
</feature>
<feature type="region of interest" description="Disordered" evidence="1">
    <location>
        <begin position="1588"/>
        <end position="1624"/>
    </location>
</feature>
<feature type="region of interest" description="Disordered" evidence="1">
    <location>
        <begin position="1807"/>
        <end position="1888"/>
    </location>
</feature>
<sequence>MGISLLFPLVVAVNRKSSNDMDDNTPDESNEVEHIIAPPHQVDSAVHDISSSGAGPAEPIEKVSSHSSWIDALANESHAVEEAPLQGEAPLHHPAEATNKEREEEDIIVMQGAGDLTHVSGPLDENVHVTHLEPTVTEEVVTGTTEVTSNETPPPSQPTEGVSEPCLPAETHHAALASPDAVPGTTPDDTEAVEAVTESNNCDDGGALLTKQDTLPAADEGSSPLPSQPSLVEAPSHHNRTTIRRKWNHRDATTSPIRGDRIPKAKVSAPLQSTTTIPSRSSTPTSKAHHNPTSTHSKLSTTLPSLRNVRSTYETQIATMERVVQARSGGGGGGSSFLSAMFKFAQGKSTNLDLSDGFLQWVPIDDFRLGLELVANRPSPISMVDVSGWCTQEQGQLLLAFLQLHRTIVFVKCNNVMATGMSTTLAQPGRGANARSIGEAMPLASPVSEEGGGDFNSVGSSPLTTGRLMAKAADPHLAQQRAPVQRELVWKIAEACVLNVEYCAKFERVTLQRETRAMKRFFAAQLDDLIRALESEESGHRFEIGEERRKFLLKLSAVEHMQLVSAHRATKRREQEIDFEGMRQDVRDAEAYARWLNDRRESAAHIHLVSTSFQHLRRSLVASTEVAERFALVTECNDSRYAIRRREGIRRQANREAVAALVAALSLEEFGDRRDTAVLEAQFRAHLSGCLRDLNTVALEFQGARSALDDEDNRVRRVETDKIEKERHAFKEHVRHEDGRMHLERIRERERFFQKFHQSNGSLEREEVSEFRMIRELRMLLLQAARAMAAASSAEAKLAAYCVDDCGLKLQVDGRTHLHSYAVVSVSNAASPADPSNNKELLLPWVGYLRNPEAKLRKVLGLRSCAYRFDQLLQALSRRKAQTLLEETDTKVLFEGGADRCAFAVQHDVRPPLSLEADVTPPIQSFLSQRRIVRGATVEFKLHNSAIQTLQPSALLLVSPRGSNVHSHHSGGGSFAGTSPSGSESEHHHHQQQQQNNNNSPHHSSVPRKAKLRTAALSVMQADTTVLHPSFEESISCVGFERVGCVGTIMGITWERVAAPPKSQASYGSLVRHAGKSWGSPGNEWRPHQHTTPPLSTGITTTMLCCSALQVTDDAVMQYSELHHKTFCSSVSTLLNLLCFRRVLQLDGLDAATALAKTISAGRPPVSSITVRVTVVGDGIPDSALDVSRGLKLKSSLPLVKRSYCASSERVLHMEVRPPLLASALPMSRPIQLVKEHGCGAVLGKIRKQVFPSDLTSPMVGSPKSTKRLSNAAIVDMFASGVNTPKNSHQGNHSFASSSPGGDDNNNAYQNNAVVPQFKLPATHNDCVLTLRLIPESIEAQLQMSLVLRLDPGVLSLDPYSQGAGALLRGKSITLSPCPKFFVLAPSTSEAAFRFPSPAEATRVLEIDLGNDNVTTGDLVAFLQQCVTVSPVDGCTLAHGLAARIRCEIEDPSDVVSVFEVPFTTAEPSPVSPVMANIAAPIIDDTPFGFVSPDPRRPLIIHPGPDPSLVGMPNTPDIHHAVRLMPRLSVLLARAINMNDYRALLHAETNDVDRAAADDVAHPHPQQHLNPLEKWVINTIAAVIESQSQLPPQSQSHHGARLTPLFPRSADTTPPATGAAAALTSPTTASPLISGAMILLSPIGDIRVHGTVDSGAMILLSPIGDIRVHGSIHVRPVPEEREVSSSHSNNGEDHNGSGSMALEWVEDPHDGRFVVFAPRHKGIGFARRPSQVQKNKAFDVVSTGAVFTMSVSGCTLRELAFELQEIYVSTTHFMLRPRVASLTVSMDLVMKPPAGGDADTLLHNEVSDDEHEASTTTAVPPALQTDSSAAPSRAPSRGNSVLGSAPAKPILPIRSPPPAKPLDGGGEDHHEQSGEHKHHLTQKPPSPLEHKLHAAAPQVAPLPKAVVVPWLPFRTRVVLPIEVCEAQLPIAPVRKRIQVVENAGGWVAASPFQFTKPDAAVWCDAFNGGSLTVNIADGKGPEDNLVIRSMSVGPIRVRLISVARLPRERAESPNAKAHKEKATDIPSPASADASAQSTAAGAVPSPSAPGGGTGVVVPPLPVAAAAATASSAGKTTLVTTPRRKGPMRPGKVDDAMIESILSPNTTDLMSALSHRRGGRLSTERLEDEIGDVLFDIPLQQLHHHSVFFGDAAPIIGGLPSVHSRPNLPLGKKVSNTTSPTTAALHPQPKRTPTELRLTDLMAQHEEEEHKILSPRRYPLMHFTKLEDVVLRGGRLNHQPPSVASPLRDHDGPIALDTNIVSSVVTPVSGREDDDEDMNAKLLMMKVRSFKAAWLVRDHIRQQISFGRGQEILSYRRTALLPTMVRTYEVYRDTTISETATTKEAQEVALGASGAFGRLSRTATSMSDPFGGLGDGDVDGGVFGAVNETWKKLGTMTVRKSHVKVDFVEANQDAAPVSSDDVLALLGNVAFACEPCTTLTNNTKLLEYNVVPADGPEIRFSQIIGVQKAESHPTVQLLRTRVYYVPNTIDVMCIGALPVTPYAQCFVQAHPAQHASAPLCFDGGRLQYEIISGEQDGDNLYLMTRDEQLKAKNLYEIWRQEQVHLRNRDEPLAPQVEELLHKFTAYEGIGEVSATGKMMRTFVHNRQRGDDVNFSIGMTEAYNPLKVLVELGPWQPDHCQALHVMTAMNAVGFRTTAGPGDRVVRISLIRGGSGAPLMTHVRFTISVRSPQLYIAEGQGRMSYAAKRFLRAPATIVSVFPTSALTVDLGPDLTRVVRQGYLEFRMVGVETGERLCFRCPTAATDSVAPVAAAPPASDAAGKKKVGAKSAPVPHNPAASTTSSTIGPAHTTTTGDVGNTSFHNTSVTSILFGGSTLGSGGALTTPMAASSTTLPPPFCLYGRRLFDADGTTYLGVVTVAAPTLIKIEFDFSSQCTAQHIAHLVKCLHMAVGRGVPPGVSPSRRVEVLLCTSESYGTPTSSTGDGFTSFLSSVVALDSPEGAAPTTEDAA</sequence>
<proteinExistence type="predicted"/>
<feature type="region of interest" description="Disordered" evidence="1">
    <location>
        <begin position="961"/>
        <end position="1009"/>
    </location>
</feature>
<gene>
    <name evidence="2" type="ORF">BSAL_12670</name>
</gene>
<keyword evidence="3" id="KW-1185">Reference proteome</keyword>
<feature type="compositionally biased region" description="Low complexity" evidence="1">
    <location>
        <begin position="1827"/>
        <end position="1837"/>
    </location>
</feature>
<feature type="compositionally biased region" description="Low complexity" evidence="1">
    <location>
        <begin position="2024"/>
        <end position="2045"/>
    </location>
</feature>
<feature type="compositionally biased region" description="Polar residues" evidence="1">
    <location>
        <begin position="291"/>
        <end position="302"/>
    </location>
</feature>
<organism evidence="2 3">
    <name type="scientific">Bodo saltans</name>
    <name type="common">Flagellated protozoan</name>
    <dbReference type="NCBI Taxonomy" id="75058"/>
    <lineage>
        <taxon>Eukaryota</taxon>
        <taxon>Discoba</taxon>
        <taxon>Euglenozoa</taxon>
        <taxon>Kinetoplastea</taxon>
        <taxon>Metakinetoplastina</taxon>
        <taxon>Eubodonida</taxon>
        <taxon>Bodonidae</taxon>
        <taxon>Bodo</taxon>
    </lineage>
</organism>
<feature type="region of interest" description="Disordered" evidence="1">
    <location>
        <begin position="1286"/>
        <end position="1310"/>
    </location>
</feature>
<feature type="compositionally biased region" description="Low complexity" evidence="1">
    <location>
        <begin position="1612"/>
        <end position="1624"/>
    </location>
</feature>
<feature type="compositionally biased region" description="Basic and acidic residues" evidence="1">
    <location>
        <begin position="1866"/>
        <end position="1875"/>
    </location>
</feature>
<name>A0A0S4JCG5_BODSA</name>
<evidence type="ECO:0000313" key="2">
    <source>
        <dbReference type="EMBL" id="CUG87916.1"/>
    </source>
</evidence>
<feature type="compositionally biased region" description="Low complexity" evidence="1">
    <location>
        <begin position="273"/>
        <end position="286"/>
    </location>
</feature>
<feature type="region of interest" description="Disordered" evidence="1">
    <location>
        <begin position="138"/>
        <end position="165"/>
    </location>
</feature>
<feature type="region of interest" description="Disordered" evidence="1">
    <location>
        <begin position="2008"/>
        <end position="2054"/>
    </location>
</feature>
<dbReference type="VEuPathDB" id="TriTrypDB:BSAL_12665"/>
<feature type="compositionally biased region" description="Low complexity" evidence="1">
    <location>
        <begin position="992"/>
        <end position="1004"/>
    </location>
</feature>
<accession>A0A0S4JCG5</accession>
<dbReference type="Proteomes" id="UP000051952">
    <property type="component" value="Unassembled WGS sequence"/>
</dbReference>
<dbReference type="EMBL" id="CYKH01001599">
    <property type="protein sequence ID" value="CUG87916.1"/>
    <property type="molecule type" value="Genomic_DNA"/>
</dbReference>